<dbReference type="PANTHER" id="PTHR13098:SF3">
    <property type="entry name" value="WOLFRAMIN"/>
    <property type="match status" value="1"/>
</dbReference>
<evidence type="ECO:0000259" key="3">
    <source>
        <dbReference type="Pfam" id="PF19913"/>
    </source>
</evidence>
<evidence type="ECO:0000313" key="5">
    <source>
        <dbReference type="EMBL" id="CAL4088397.1"/>
    </source>
</evidence>
<dbReference type="Pfam" id="PF20053">
    <property type="entry name" value="WC-rich"/>
    <property type="match status" value="1"/>
</dbReference>
<proteinExistence type="predicted"/>
<organism evidence="5 6">
    <name type="scientific">Meganyctiphanes norvegica</name>
    <name type="common">Northern krill</name>
    <name type="synonym">Thysanopoda norvegica</name>
    <dbReference type="NCBI Taxonomy" id="48144"/>
    <lineage>
        <taxon>Eukaryota</taxon>
        <taxon>Metazoa</taxon>
        <taxon>Ecdysozoa</taxon>
        <taxon>Arthropoda</taxon>
        <taxon>Crustacea</taxon>
        <taxon>Multicrustacea</taxon>
        <taxon>Malacostraca</taxon>
        <taxon>Eumalacostraca</taxon>
        <taxon>Eucarida</taxon>
        <taxon>Euphausiacea</taxon>
        <taxon>Euphausiidae</taxon>
        <taxon>Meganyctiphanes</taxon>
    </lineage>
</organism>
<dbReference type="PRINTS" id="PR02060">
    <property type="entry name" value="WOLFFAMILY"/>
</dbReference>
<dbReference type="GO" id="GO:0030968">
    <property type="term" value="P:endoplasmic reticulum unfolded protein response"/>
    <property type="evidence" value="ECO:0007669"/>
    <property type="project" value="TreeGrafter"/>
</dbReference>
<dbReference type="EMBL" id="CAXKWB010007785">
    <property type="protein sequence ID" value="CAL4088397.1"/>
    <property type="molecule type" value="Genomic_DNA"/>
</dbReference>
<dbReference type="AlphaFoldDB" id="A0AAV2QLW3"/>
<feature type="compositionally biased region" description="Polar residues" evidence="1">
    <location>
        <begin position="1"/>
        <end position="21"/>
    </location>
</feature>
<comment type="caution">
    <text evidence="5">The sequence shown here is derived from an EMBL/GenBank/DDBJ whole genome shotgun (WGS) entry which is preliminary data.</text>
</comment>
<accession>A0AAV2QLW3</accession>
<evidence type="ECO:0008006" key="7">
    <source>
        <dbReference type="Google" id="ProtNLM"/>
    </source>
</evidence>
<dbReference type="Pfam" id="PF19913">
    <property type="entry name" value="WCOB"/>
    <property type="match status" value="1"/>
</dbReference>
<dbReference type="Proteomes" id="UP001497623">
    <property type="component" value="Unassembled WGS sequence"/>
</dbReference>
<dbReference type="InterPro" id="IPR045461">
    <property type="entry name" value="Wolframin_OB_fold"/>
</dbReference>
<evidence type="ECO:0000256" key="1">
    <source>
        <dbReference type="SAM" id="MobiDB-lite"/>
    </source>
</evidence>
<feature type="transmembrane region" description="Helical" evidence="2">
    <location>
        <begin position="578"/>
        <end position="596"/>
    </location>
</feature>
<reference evidence="5 6" key="1">
    <citation type="submission" date="2024-05" db="EMBL/GenBank/DDBJ databases">
        <authorList>
            <person name="Wallberg A."/>
        </authorList>
    </citation>
    <scope>NUCLEOTIDE SEQUENCE [LARGE SCALE GENOMIC DNA]</scope>
</reference>
<feature type="region of interest" description="Disordered" evidence="1">
    <location>
        <begin position="167"/>
        <end position="188"/>
    </location>
</feature>
<feature type="transmembrane region" description="Helical" evidence="2">
    <location>
        <begin position="285"/>
        <end position="305"/>
    </location>
</feature>
<feature type="compositionally biased region" description="Basic and acidic residues" evidence="1">
    <location>
        <begin position="167"/>
        <end position="179"/>
    </location>
</feature>
<evidence type="ECO:0000313" key="6">
    <source>
        <dbReference type="Proteomes" id="UP001497623"/>
    </source>
</evidence>
<dbReference type="GO" id="GO:0055074">
    <property type="term" value="P:calcium ion homeostasis"/>
    <property type="evidence" value="ECO:0007669"/>
    <property type="project" value="TreeGrafter"/>
</dbReference>
<feature type="transmembrane region" description="Helical" evidence="2">
    <location>
        <begin position="260"/>
        <end position="279"/>
    </location>
</feature>
<keyword evidence="2" id="KW-1133">Transmembrane helix</keyword>
<dbReference type="InterPro" id="IPR011990">
    <property type="entry name" value="TPR-like_helical_dom_sf"/>
</dbReference>
<dbReference type="InterPro" id="IPR045400">
    <property type="entry name" value="Wolframin_Cys-rich"/>
</dbReference>
<keyword evidence="6" id="KW-1185">Reference proteome</keyword>
<dbReference type="GO" id="GO:0005789">
    <property type="term" value="C:endoplasmic reticulum membrane"/>
    <property type="evidence" value="ECO:0007669"/>
    <property type="project" value="TreeGrafter"/>
</dbReference>
<evidence type="ECO:0000256" key="2">
    <source>
        <dbReference type="SAM" id="Phobius"/>
    </source>
</evidence>
<name>A0AAV2QLW3_MEGNR</name>
<feature type="domain" description="Wolframin OB-fold" evidence="3">
    <location>
        <begin position="721"/>
        <end position="805"/>
    </location>
</feature>
<protein>
    <recommendedName>
        <fullName evidence="7">Wolframin</fullName>
    </recommendedName>
</protein>
<dbReference type="InterPro" id="IPR026209">
    <property type="entry name" value="Wolframin_fam"/>
</dbReference>
<feature type="transmembrane region" description="Helical" evidence="2">
    <location>
        <begin position="350"/>
        <end position="367"/>
    </location>
</feature>
<evidence type="ECO:0000259" key="4">
    <source>
        <dbReference type="Pfam" id="PF20053"/>
    </source>
</evidence>
<feature type="region of interest" description="Disordered" evidence="1">
    <location>
        <begin position="1"/>
        <end position="37"/>
    </location>
</feature>
<feature type="transmembrane region" description="Helical" evidence="2">
    <location>
        <begin position="487"/>
        <end position="504"/>
    </location>
</feature>
<feature type="domain" description="Wolframin cysteine-rich" evidence="4">
    <location>
        <begin position="616"/>
        <end position="718"/>
    </location>
</feature>
<dbReference type="PANTHER" id="PTHR13098">
    <property type="entry name" value="WOLFRAMIN"/>
    <property type="match status" value="1"/>
</dbReference>
<dbReference type="Gene3D" id="1.25.40.10">
    <property type="entry name" value="Tetratricopeptide repeat domain"/>
    <property type="match status" value="1"/>
</dbReference>
<sequence>MAGTLPTDSTSDMPNGMTGSEPQRKNSRKQWSAVQGGPRGLLRRMRSQLAEEGCPESQLVMARALLEQGESSDEVSEEDCRLGVYWLTQAALQGNTEANQLLQECLDNSIGICEHNYQEVVQVLAMDQQEKLVRRATKLLFNSVADGNEFTTSSSLSHKIHEIVSGENQKEDEDKKLDNDNTTINDDSLEQKYGGERFTEQHILSSGLMYINGYLPPLNHFIERSPYHKTKVPELVYKSFMLFMGKTAIRWTANLLHLSILWYTVMMMFCIAAVCALGLAGQVLLLPGLLSSLVYIVSIVAMMLCSARMMVQCETLGWFQCWSKVFQHFSSELDIVEAERSFKLRCWKPFALHFLALIVHLASSLQAPSWLSTWCWPPIVAFSLLSLIMVPEQLSLWHFASFITYLSAITPILLHWLSPLALSVANLVGLQSLFVDSHVEIIEGIELHAGVGPVFHSVWLCLQAGLVINSGFAALPRHLVSITWTHLAVSQLSIVYTTLPAYSFPPSLVSATLLWSGLSLVPTFPNLATVGLPSLAAGWLLHHKLPIIGEDGFSIVAFIISTLFVLVVIYAARNYRTQFVAGGKLSLLVLLILTSLQPSLIVQKSFNTGGTSNLKWESYQNTCIPSKVEVNAVTEAGCRPLVGTMVKWRGKIDQIEVSHVTNVAESINSLFPDAFGNHIRCLLGETHKQHSCDMYPKTSGAGTRCELIQKTLPPSCSLSSWDHYNFDITVTMEAYYSLFDKPNSKVVIRASDEFRKFLLGGIRPSDEVEFVASLAEGVGSPHLTLELSSISCIRCQIGKLPAAYKSDFFTSEEGGNNQ</sequence>
<keyword evidence="2" id="KW-0472">Membrane</keyword>
<gene>
    <name evidence="5" type="ORF">MNOR_LOCUS13544</name>
</gene>
<keyword evidence="2" id="KW-0812">Transmembrane</keyword>
<feature type="non-terminal residue" evidence="5">
    <location>
        <position position="818"/>
    </location>
</feature>
<feature type="transmembrane region" description="Helical" evidence="2">
    <location>
        <begin position="553"/>
        <end position="572"/>
    </location>
</feature>